<evidence type="ECO:0000313" key="2">
    <source>
        <dbReference type="Proteomes" id="UP001596442"/>
    </source>
</evidence>
<gene>
    <name evidence="1" type="ORF">ACFQEU_17650</name>
</gene>
<dbReference type="EMBL" id="JBHSWW010000668">
    <property type="protein sequence ID" value="MFC6755276.1"/>
    <property type="molecule type" value="Genomic_DNA"/>
</dbReference>
<dbReference type="RefSeq" id="WP_379784263.1">
    <property type="nucleotide sequence ID" value="NZ_JBHSWW010000668.1"/>
</dbReference>
<name>A0ABD5SEY4_9EURY</name>
<proteinExistence type="predicted"/>
<organism evidence="1 2">
    <name type="scientific">Halorubrum tibetense</name>
    <dbReference type="NCBI Taxonomy" id="175631"/>
    <lineage>
        <taxon>Archaea</taxon>
        <taxon>Methanobacteriati</taxon>
        <taxon>Methanobacteriota</taxon>
        <taxon>Stenosarchaea group</taxon>
        <taxon>Halobacteria</taxon>
        <taxon>Halobacteriales</taxon>
        <taxon>Haloferacaceae</taxon>
        <taxon>Halorubrum</taxon>
    </lineage>
</organism>
<comment type="caution">
    <text evidence="1">The sequence shown here is derived from an EMBL/GenBank/DDBJ whole genome shotgun (WGS) entry which is preliminary data.</text>
</comment>
<dbReference type="Gene3D" id="2.180.10.10">
    <property type="entry name" value="RHS repeat-associated core"/>
    <property type="match status" value="1"/>
</dbReference>
<evidence type="ECO:0000313" key="1">
    <source>
        <dbReference type="EMBL" id="MFC6755276.1"/>
    </source>
</evidence>
<feature type="non-terminal residue" evidence="1">
    <location>
        <position position="186"/>
    </location>
</feature>
<accession>A0ABD5SEY4</accession>
<keyword evidence="2" id="KW-1185">Reference proteome</keyword>
<dbReference type="Proteomes" id="UP001596442">
    <property type="component" value="Unassembled WGS sequence"/>
</dbReference>
<protein>
    <submittedName>
        <fullName evidence="1">Uncharacterized protein</fullName>
    </submittedName>
</protein>
<dbReference type="AlphaFoldDB" id="A0ABD5SEY4"/>
<sequence length="186" mass="21029">MTSRVDYSAANAAVTSTLWQYNNSTNWVTNTQMASEQTRDVPPGGLMAVTNNEGYRKYVGYDSLARASTTETRFVVDGNTERYFERQTFDSIGRTHQAFDAGGDGTWQDQAIENRYNEYGYLSEVVDAVLFNGAPRQRYYVVKEMDLRGNVTHFMQGNGITTRRDYDPSTGRLKTIRADLLSGYFG</sequence>
<reference evidence="1 2" key="1">
    <citation type="journal article" date="2019" name="Int. J. Syst. Evol. Microbiol.">
        <title>The Global Catalogue of Microorganisms (GCM) 10K type strain sequencing project: providing services to taxonomists for standard genome sequencing and annotation.</title>
        <authorList>
            <consortium name="The Broad Institute Genomics Platform"/>
            <consortium name="The Broad Institute Genome Sequencing Center for Infectious Disease"/>
            <person name="Wu L."/>
            <person name="Ma J."/>
        </authorList>
    </citation>
    <scope>NUCLEOTIDE SEQUENCE [LARGE SCALE GENOMIC DNA]</scope>
    <source>
        <strain evidence="1 2">CGMCC 1.3239</strain>
    </source>
</reference>